<feature type="compositionally biased region" description="Basic and acidic residues" evidence="1">
    <location>
        <begin position="60"/>
        <end position="71"/>
    </location>
</feature>
<reference evidence="2" key="1">
    <citation type="submission" date="2020-08" db="EMBL/GenBank/DDBJ databases">
        <title>Paracoccus amoyensis sp. nov., isolated from the surface seawater at coast of Xiamen, Fujian.</title>
        <authorList>
            <person name="Lyu L."/>
        </authorList>
    </citation>
    <scope>NUCLEOTIDE SEQUENCE</scope>
    <source>
        <strain evidence="2">11-3</strain>
    </source>
</reference>
<dbReference type="PANTHER" id="PTHR35175">
    <property type="entry name" value="DUF1289 DOMAIN-CONTAINING PROTEIN"/>
    <property type="match status" value="1"/>
</dbReference>
<evidence type="ECO:0000313" key="2">
    <source>
        <dbReference type="EMBL" id="MBC9247365.1"/>
    </source>
</evidence>
<dbReference type="PANTHER" id="PTHR35175:SF2">
    <property type="entry name" value="DUF1289 DOMAIN-CONTAINING PROTEIN"/>
    <property type="match status" value="1"/>
</dbReference>
<evidence type="ECO:0000256" key="1">
    <source>
        <dbReference type="SAM" id="MobiDB-lite"/>
    </source>
</evidence>
<organism evidence="2 3">
    <name type="scientific">Paracoccus amoyensis</name>
    <dbReference type="NCBI Taxonomy" id="2760093"/>
    <lineage>
        <taxon>Bacteria</taxon>
        <taxon>Pseudomonadati</taxon>
        <taxon>Pseudomonadota</taxon>
        <taxon>Alphaproteobacteria</taxon>
        <taxon>Rhodobacterales</taxon>
        <taxon>Paracoccaceae</taxon>
        <taxon>Paracoccus</taxon>
    </lineage>
</organism>
<protein>
    <submittedName>
        <fullName evidence="2">DUF1289 domain-containing protein</fullName>
    </submittedName>
</protein>
<gene>
    <name evidence="2" type="ORF">H4P12_11735</name>
</gene>
<dbReference type="Pfam" id="PF06945">
    <property type="entry name" value="DUF1289"/>
    <property type="match status" value="1"/>
</dbReference>
<accession>A0A926GDX6</accession>
<dbReference type="AlphaFoldDB" id="A0A926GDX6"/>
<sequence>MSVIESPCVNICVIDRREDLCVGCYRSLEEIATWGTMSPAERQAVMERLPNRKQRIKVKRDRERNRDRLED</sequence>
<comment type="caution">
    <text evidence="2">The sequence shown here is derived from an EMBL/GenBank/DDBJ whole genome shotgun (WGS) entry which is preliminary data.</text>
</comment>
<dbReference type="EMBL" id="JACOQL010000003">
    <property type="protein sequence ID" value="MBC9247365.1"/>
    <property type="molecule type" value="Genomic_DNA"/>
</dbReference>
<feature type="region of interest" description="Disordered" evidence="1">
    <location>
        <begin position="51"/>
        <end position="71"/>
    </location>
</feature>
<name>A0A926GDX6_9RHOB</name>
<dbReference type="RefSeq" id="WP_187793851.1">
    <property type="nucleotide sequence ID" value="NZ_JACOQL010000003.1"/>
</dbReference>
<proteinExistence type="predicted"/>
<dbReference type="Proteomes" id="UP000608594">
    <property type="component" value="Unassembled WGS sequence"/>
</dbReference>
<dbReference type="InterPro" id="IPR010710">
    <property type="entry name" value="DUF1289"/>
</dbReference>
<keyword evidence="3" id="KW-1185">Reference proteome</keyword>
<evidence type="ECO:0000313" key="3">
    <source>
        <dbReference type="Proteomes" id="UP000608594"/>
    </source>
</evidence>